<feature type="region of interest" description="Disordered" evidence="2">
    <location>
        <begin position="558"/>
        <end position="578"/>
    </location>
</feature>
<sequence>MKVALDKGALFLRTLDLPPEASKIFVYVTAPRALSAEYILLFCETLLPGKRETGGEGGRAESDKGDAEEGIGGEFTPVLRTLAFPLDHPCAKTIVVCQAVRVSAVPLQGKAGGEREREVESIRRGGGGLWRLSSAVRPLQLGQDEGMQLQRMALQLGDDPSTFSFPNSSGGRGRGDNGSVSVEGLRRELGIVYGYVRGLRQTLRMGAATQTQHEALGTLVAEEMEMDALGDRTSRGLLGEGGVSREASLHAALNRQRVHEELEDTSKDLRVAKNVIETLQGKVQSLESRCKRDEAQEASASALISARSRVRPLVSGTLSTAWSSRLQGGAGREGGGGDTERDRAGAPDSPPLFTKIRKQKDPPPLQSYKERRTENHKLLQVKQQQQQKEREQQYAGKGTGMDISSGSAYPTSHPPSVPHPRPFFPPYLSLAPRHDQGESPEQQPGGRGEMGDMISSPPVVNPAVPPTTDVTHPLISSARRLSSPPHPGHCASECYRPFGGACAGGGVGVAMRGSVGSVPSPPASPGDKLPPAPSPQRFSSLTVGAPASYRKIEVEGPPAAAMVSGSPEPVQRRGGLEEPAVGDSVALSRGRLACAVEGGKEGERKETEAEVEARNGEGKHVRPSNILLSSVSACAPSVLQPPALVSTQSSSWAPISTGGGLLTSRRPPPSRYERERAPAAPGSPRRASPNRAALCPHGGISPRRDILFASVRTPHDCLTTGTLWSERALSGKNKNSQGPLWANPGALTLTTEACLQLPPPAPPPPRPQRGDPPPASDEANGGVPAAPIPPTGNAGPESAEFHTHPPLSSARGLPSTQCNFPGAQDRGNISRAPAVGERGEVEETAEHRQWPSPREATPHTEMDSGGGVIRSAAVQGRREETKEEHRGAQTQPVGEGVGDITSTSFATAKFGRQQLSFPAENGNQKHTHGSGAVPVPSNERPGWGREGGDAGGRLEEITVDADSPVGPDAFAAVRAASEHQYQQSLGFAGGGEDSQRGLRASKAFTFARPSGQPNAVGSSLNSHGVVRTTAGQPVPSSPSPGRDQTTNWNATGVWGNGAGRPPTPSTTVTAPRMVPSQTLGGRVSGGPSAQSQYSTSWHPHPLSRHQQEERGGRVQGPVQLLGSSASLSASVAAALRVPPQQWQPQQAQPQPCPPPPFHPQVLRSSATSASLHSLSQTTRPPSQSARRFQPVAYAMPRPMQPQRLPAQVHYQPHSACLSSAPQAGYVYSSSTNVSPQPLSGTLSTRPPPSSTSPPYRWHFRLFRCGDRQRRPTFCRQWVCHDRFPYWTVKGAQ</sequence>
<feature type="region of interest" description="Disordered" evidence="2">
    <location>
        <begin position="647"/>
        <end position="699"/>
    </location>
</feature>
<feature type="compositionally biased region" description="Low complexity" evidence="2">
    <location>
        <begin position="678"/>
        <end position="693"/>
    </location>
</feature>
<feature type="region of interest" description="Disordered" evidence="2">
    <location>
        <begin position="1136"/>
        <end position="1186"/>
    </location>
</feature>
<feature type="compositionally biased region" description="Low complexity" evidence="2">
    <location>
        <begin position="1136"/>
        <end position="1149"/>
    </location>
</feature>
<feature type="compositionally biased region" description="Polar residues" evidence="2">
    <location>
        <begin position="1011"/>
        <end position="1022"/>
    </location>
</feature>
<feature type="compositionally biased region" description="Pro residues" evidence="2">
    <location>
        <begin position="412"/>
        <end position="425"/>
    </location>
</feature>
<keyword evidence="1" id="KW-0175">Coiled coil</keyword>
<feature type="region of interest" description="Disordered" evidence="2">
    <location>
        <begin position="1228"/>
        <end position="1252"/>
    </location>
</feature>
<feature type="compositionally biased region" description="Basic and acidic residues" evidence="2">
    <location>
        <begin position="837"/>
        <end position="849"/>
    </location>
</feature>
<evidence type="ECO:0000256" key="1">
    <source>
        <dbReference type="SAM" id="Coils"/>
    </source>
</evidence>
<feature type="region of interest" description="Disordered" evidence="2">
    <location>
        <begin position="322"/>
        <end position="471"/>
    </location>
</feature>
<feature type="compositionally biased region" description="Pro residues" evidence="2">
    <location>
        <begin position="757"/>
        <end position="775"/>
    </location>
</feature>
<dbReference type="EMBL" id="CDMZ01000434">
    <property type="protein sequence ID" value="CEM14199.1"/>
    <property type="molecule type" value="Genomic_DNA"/>
</dbReference>
<feature type="compositionally biased region" description="Polar residues" evidence="2">
    <location>
        <begin position="913"/>
        <end position="924"/>
    </location>
</feature>
<feature type="compositionally biased region" description="Basic and acidic residues" evidence="2">
    <location>
        <begin position="368"/>
        <end position="377"/>
    </location>
</feature>
<organism evidence="3">
    <name type="scientific">Chromera velia CCMP2878</name>
    <dbReference type="NCBI Taxonomy" id="1169474"/>
    <lineage>
        <taxon>Eukaryota</taxon>
        <taxon>Sar</taxon>
        <taxon>Alveolata</taxon>
        <taxon>Colpodellida</taxon>
        <taxon>Chromeraceae</taxon>
        <taxon>Chromera</taxon>
    </lineage>
</organism>
<feature type="region of interest" description="Disordered" evidence="2">
    <location>
        <begin position="754"/>
        <end position="965"/>
    </location>
</feature>
<feature type="compositionally biased region" description="Basic and acidic residues" evidence="2">
    <location>
        <begin position="52"/>
        <end position="67"/>
    </location>
</feature>
<protein>
    <submittedName>
        <fullName evidence="3">Uncharacterized protein</fullName>
    </submittedName>
</protein>
<evidence type="ECO:0000313" key="3">
    <source>
        <dbReference type="EMBL" id="CEM14199.1"/>
    </source>
</evidence>
<proteinExistence type="predicted"/>
<feature type="compositionally biased region" description="Polar residues" evidence="2">
    <location>
        <begin position="1065"/>
        <end position="1079"/>
    </location>
</feature>
<feature type="compositionally biased region" description="Basic and acidic residues" evidence="2">
    <location>
        <begin position="942"/>
        <end position="956"/>
    </location>
</feature>
<feature type="compositionally biased region" description="Polar residues" evidence="2">
    <location>
        <begin position="1087"/>
        <end position="1097"/>
    </location>
</feature>
<gene>
    <name evidence="3" type="ORF">Cvel_17459</name>
</gene>
<name>A0A0G4FLD7_9ALVE</name>
<reference evidence="3" key="1">
    <citation type="submission" date="2014-11" db="EMBL/GenBank/DDBJ databases">
        <authorList>
            <person name="Otto D Thomas"/>
            <person name="Naeem Raeece"/>
        </authorList>
    </citation>
    <scope>NUCLEOTIDE SEQUENCE</scope>
</reference>
<feature type="region of interest" description="Disordered" evidence="2">
    <location>
        <begin position="160"/>
        <end position="180"/>
    </location>
</feature>
<feature type="compositionally biased region" description="Pro residues" evidence="2">
    <location>
        <begin position="519"/>
        <end position="534"/>
    </location>
</feature>
<dbReference type="VEuPathDB" id="CryptoDB:Cvel_17459"/>
<feature type="compositionally biased region" description="Basic and acidic residues" evidence="2">
    <location>
        <begin position="876"/>
        <end position="887"/>
    </location>
</feature>
<feature type="compositionally biased region" description="Gly residues" evidence="2">
    <location>
        <begin position="328"/>
        <end position="337"/>
    </location>
</feature>
<feature type="compositionally biased region" description="Low complexity" evidence="2">
    <location>
        <begin position="1164"/>
        <end position="1178"/>
    </location>
</feature>
<feature type="region of interest" description="Disordered" evidence="2">
    <location>
        <begin position="514"/>
        <end position="538"/>
    </location>
</feature>
<feature type="coiled-coil region" evidence="1">
    <location>
        <begin position="262"/>
        <end position="296"/>
    </location>
</feature>
<evidence type="ECO:0000256" key="2">
    <source>
        <dbReference type="SAM" id="MobiDB-lite"/>
    </source>
</evidence>
<feature type="region of interest" description="Disordered" evidence="2">
    <location>
        <begin position="52"/>
        <end position="71"/>
    </location>
</feature>
<accession>A0A0G4FLD7</accession>
<feature type="region of interest" description="Disordered" evidence="2">
    <location>
        <begin position="984"/>
        <end position="1121"/>
    </location>
</feature>